<organism evidence="4 5">
    <name type="scientific">Ideonella livida</name>
    <dbReference type="NCBI Taxonomy" id="2707176"/>
    <lineage>
        <taxon>Bacteria</taxon>
        <taxon>Pseudomonadati</taxon>
        <taxon>Pseudomonadota</taxon>
        <taxon>Betaproteobacteria</taxon>
        <taxon>Burkholderiales</taxon>
        <taxon>Sphaerotilaceae</taxon>
        <taxon>Ideonella</taxon>
    </lineage>
</organism>
<evidence type="ECO:0000256" key="3">
    <source>
        <dbReference type="SAM" id="MobiDB-lite"/>
    </source>
</evidence>
<dbReference type="InterPro" id="IPR016772">
    <property type="entry name" value="UCP020408"/>
</dbReference>
<comment type="caution">
    <text evidence="4">The sequence shown here is derived from an EMBL/GenBank/DDBJ whole genome shotgun (WGS) entry which is preliminary data.</text>
</comment>
<comment type="similarity">
    <text evidence="1">Belongs to the UPF0751 family.</text>
</comment>
<keyword evidence="5" id="KW-1185">Reference proteome</keyword>
<feature type="coiled-coil region" evidence="2">
    <location>
        <begin position="197"/>
        <end position="242"/>
    </location>
</feature>
<dbReference type="Proteomes" id="UP000484255">
    <property type="component" value="Unassembled WGS sequence"/>
</dbReference>
<reference evidence="4 5" key="1">
    <citation type="submission" date="2020-02" db="EMBL/GenBank/DDBJ databases">
        <title>Ideonella bacterium strain TBM-1.</title>
        <authorList>
            <person name="Chen W.-M."/>
        </authorList>
    </citation>
    <scope>NUCLEOTIDE SEQUENCE [LARGE SCALE GENOMIC DNA]</scope>
    <source>
        <strain evidence="4 5">TBM-1</strain>
    </source>
</reference>
<protein>
    <submittedName>
        <fullName evidence="4">DUF2325 domain-containing protein</fullName>
    </submittedName>
</protein>
<accession>A0A7C9TKE9</accession>
<keyword evidence="2" id="KW-0175">Coiled coil</keyword>
<evidence type="ECO:0000256" key="1">
    <source>
        <dbReference type="ARBA" id="ARBA00007189"/>
    </source>
</evidence>
<feature type="coiled-coil region" evidence="2">
    <location>
        <begin position="270"/>
        <end position="304"/>
    </location>
</feature>
<dbReference type="AlphaFoldDB" id="A0A7C9TKE9"/>
<feature type="compositionally biased region" description="Low complexity" evidence="3">
    <location>
        <begin position="320"/>
        <end position="348"/>
    </location>
</feature>
<dbReference type="EMBL" id="JAAGOH010000010">
    <property type="protein sequence ID" value="NDY91583.1"/>
    <property type="molecule type" value="Genomic_DNA"/>
</dbReference>
<evidence type="ECO:0000313" key="4">
    <source>
        <dbReference type="EMBL" id="NDY91583.1"/>
    </source>
</evidence>
<gene>
    <name evidence="4" type="ORF">G3A44_10340</name>
</gene>
<dbReference type="RefSeq" id="WP_163457433.1">
    <property type="nucleotide sequence ID" value="NZ_JAAGOH010000010.1"/>
</dbReference>
<evidence type="ECO:0000256" key="2">
    <source>
        <dbReference type="SAM" id="Coils"/>
    </source>
</evidence>
<sequence length="480" mass="52069">MCQPTRAPSRLFSALLEATGALPGIAPAQVGPATAPAAAEVPSGAAVEAPGAGSRRRRLWELGPHAHCPVVGVCLPMGALRQLGLRHGLPREASDYEIHVQANSLCRQRGPLAEAIQKALDQRFDLTLRQARALKTREELAEWWQQQVRQASAWPAAFWSTLTHPRCDAALEELVLQTVHMLQHQAGATDRADWARLQALADENAVLTRALAAAQRRATEVSGQQTRRIEQLQAQAMQLRADILSRDTQIAALWDELRGLEQAHPGLPERQALAEEVAQLRQRAQDLQRQLTRRDDELARARQRAHEAWAELRQWRAAQPEAAGASGAAGPAHASAPLGPHPAGAPAEDAAERLEGRAVLCVGGRTGSVPDYRELVESSGARFLHHDGGVEDHADRLEATLAAADLVICQAGCVSHNAYWRVKSHCRRTGKPCVFIERPSQHALRQALWRLQPLTEVPAASAASLLAVGLSPQGEDTPGR</sequence>
<feature type="region of interest" description="Disordered" evidence="3">
    <location>
        <begin position="320"/>
        <end position="349"/>
    </location>
</feature>
<name>A0A7C9TKE9_9BURK</name>
<proteinExistence type="inferred from homology"/>
<dbReference type="Pfam" id="PF10087">
    <property type="entry name" value="DUF2325"/>
    <property type="match status" value="1"/>
</dbReference>
<evidence type="ECO:0000313" key="5">
    <source>
        <dbReference type="Proteomes" id="UP000484255"/>
    </source>
</evidence>